<evidence type="ECO:0000313" key="1">
    <source>
        <dbReference type="EMBL" id="KAK2828097.1"/>
    </source>
</evidence>
<accession>A0AA88M0Q8</accession>
<proteinExistence type="predicted"/>
<keyword evidence="2" id="KW-1185">Reference proteome</keyword>
<protein>
    <submittedName>
        <fullName evidence="1">Uncharacterized protein</fullName>
    </submittedName>
</protein>
<dbReference type="Proteomes" id="UP001187415">
    <property type="component" value="Unassembled WGS sequence"/>
</dbReference>
<dbReference type="EMBL" id="JAUPFM010000015">
    <property type="protein sequence ID" value="KAK2828097.1"/>
    <property type="molecule type" value="Genomic_DNA"/>
</dbReference>
<evidence type="ECO:0000313" key="2">
    <source>
        <dbReference type="Proteomes" id="UP001187415"/>
    </source>
</evidence>
<organism evidence="1 2">
    <name type="scientific">Channa striata</name>
    <name type="common">Snakehead murrel</name>
    <name type="synonym">Ophicephalus striatus</name>
    <dbReference type="NCBI Taxonomy" id="64152"/>
    <lineage>
        <taxon>Eukaryota</taxon>
        <taxon>Metazoa</taxon>
        <taxon>Chordata</taxon>
        <taxon>Craniata</taxon>
        <taxon>Vertebrata</taxon>
        <taxon>Euteleostomi</taxon>
        <taxon>Actinopterygii</taxon>
        <taxon>Neopterygii</taxon>
        <taxon>Teleostei</taxon>
        <taxon>Neoteleostei</taxon>
        <taxon>Acanthomorphata</taxon>
        <taxon>Anabantaria</taxon>
        <taxon>Anabantiformes</taxon>
        <taxon>Channoidei</taxon>
        <taxon>Channidae</taxon>
        <taxon>Channa</taxon>
    </lineage>
</organism>
<dbReference type="AlphaFoldDB" id="A0AA88M0Q8"/>
<reference evidence="1" key="1">
    <citation type="submission" date="2023-07" db="EMBL/GenBank/DDBJ databases">
        <title>Chromosome-level Genome Assembly of Striped Snakehead (Channa striata).</title>
        <authorList>
            <person name="Liu H."/>
        </authorList>
    </citation>
    <scope>NUCLEOTIDE SEQUENCE</scope>
    <source>
        <strain evidence="1">Gz</strain>
        <tissue evidence="1">Muscle</tissue>
    </source>
</reference>
<comment type="caution">
    <text evidence="1">The sequence shown here is derived from an EMBL/GenBank/DDBJ whole genome shotgun (WGS) entry which is preliminary data.</text>
</comment>
<name>A0AA88M0Q8_CHASR</name>
<sequence>MQDPISPKHIEFGFLWPNFHQSLAKCNVGVCHTPVYTDNLCAKLCKYRNACVRILSKRTLFLHRLPVLLLLLSSCTLPPLYHILSSGFQLVQPIPDPAEPCCNTHSTLHKGLDPVHNLVGNCPVREHTCAVFFFRTEV</sequence>
<gene>
    <name evidence="1" type="ORF">Q5P01_019131</name>
</gene>